<keyword evidence="2" id="KW-1185">Reference proteome</keyword>
<dbReference type="HOGENOM" id="CLU_038183_0_0_1"/>
<protein>
    <submittedName>
        <fullName evidence="1">Uncharacterized protein</fullName>
    </submittedName>
</protein>
<sequence>MKAFKNLIIRRKLASFRPVFPHDDSTNVDNIESIYDDILEFTRPGLYPESATRAAWKLLLLQIGHGPTSLLMQALAKRPPVEVAFFFSTLMSTCMNDVDELNYSPYREEGPAMVSSSSKEMLVLPPVLGFIAWVMTQVDWGCKTVLETGILDMLLHVYIVFASLSDTAVQDADLKEALRGACRLILVILGQSLEHQTMVFNHPVCVLWTGGYSPPSEFGGKYYIQDRCASWRRVDRSYVMRRALAVYRGTLRESEKDVADLCADIVEFTNVLFYDSEIIDFAFLVIFKQIVSNGAEHLINVLAKGSRESTVRVFSGIIRLWLEHISMQVEDEMTDNSLTPMTNSFYVSDMQRVPIKVIHKTFCSREKEVVMMKIMNSDASLYHMLRFATETAKQNATVRSGMLGAGSLALALTAFANADFRLSSLDIVPAPQGPKSEIGKSVNGETPLPISPAAINAEASTLSFFIHSPKFKKSWHGQRLETRLSLCSSLVFALLGRDERPDEGYEVTRALFRKAFVVEL</sequence>
<gene>
    <name evidence="1" type="ORF">PILCRDRAFT_335112</name>
</gene>
<name>A0A0C3G2T0_PILCF</name>
<organism evidence="1 2">
    <name type="scientific">Piloderma croceum (strain F 1598)</name>
    <dbReference type="NCBI Taxonomy" id="765440"/>
    <lineage>
        <taxon>Eukaryota</taxon>
        <taxon>Fungi</taxon>
        <taxon>Dikarya</taxon>
        <taxon>Basidiomycota</taxon>
        <taxon>Agaricomycotina</taxon>
        <taxon>Agaricomycetes</taxon>
        <taxon>Agaricomycetidae</taxon>
        <taxon>Atheliales</taxon>
        <taxon>Atheliaceae</taxon>
        <taxon>Piloderma</taxon>
    </lineage>
</organism>
<reference evidence="1 2" key="1">
    <citation type="submission" date="2014-04" db="EMBL/GenBank/DDBJ databases">
        <authorList>
            <consortium name="DOE Joint Genome Institute"/>
            <person name="Kuo A."/>
            <person name="Tarkka M."/>
            <person name="Buscot F."/>
            <person name="Kohler A."/>
            <person name="Nagy L.G."/>
            <person name="Floudas D."/>
            <person name="Copeland A."/>
            <person name="Barry K.W."/>
            <person name="Cichocki N."/>
            <person name="Veneault-Fourrey C."/>
            <person name="LaButti K."/>
            <person name="Lindquist E.A."/>
            <person name="Lipzen A."/>
            <person name="Lundell T."/>
            <person name="Morin E."/>
            <person name="Murat C."/>
            <person name="Sun H."/>
            <person name="Tunlid A."/>
            <person name="Henrissat B."/>
            <person name="Grigoriev I.V."/>
            <person name="Hibbett D.S."/>
            <person name="Martin F."/>
            <person name="Nordberg H.P."/>
            <person name="Cantor M.N."/>
            <person name="Hua S.X."/>
        </authorList>
    </citation>
    <scope>NUCLEOTIDE SEQUENCE [LARGE SCALE GENOMIC DNA]</scope>
    <source>
        <strain evidence="1 2">F 1598</strain>
    </source>
</reference>
<dbReference type="OrthoDB" id="3001418at2759"/>
<accession>A0A0C3G2T0</accession>
<proteinExistence type="predicted"/>
<dbReference type="Proteomes" id="UP000054166">
    <property type="component" value="Unassembled WGS sequence"/>
</dbReference>
<reference evidence="2" key="2">
    <citation type="submission" date="2015-01" db="EMBL/GenBank/DDBJ databases">
        <title>Evolutionary Origins and Diversification of the Mycorrhizal Mutualists.</title>
        <authorList>
            <consortium name="DOE Joint Genome Institute"/>
            <consortium name="Mycorrhizal Genomics Consortium"/>
            <person name="Kohler A."/>
            <person name="Kuo A."/>
            <person name="Nagy L.G."/>
            <person name="Floudas D."/>
            <person name="Copeland A."/>
            <person name="Barry K.W."/>
            <person name="Cichocki N."/>
            <person name="Veneault-Fourrey C."/>
            <person name="LaButti K."/>
            <person name="Lindquist E.A."/>
            <person name="Lipzen A."/>
            <person name="Lundell T."/>
            <person name="Morin E."/>
            <person name="Murat C."/>
            <person name="Riley R."/>
            <person name="Ohm R."/>
            <person name="Sun H."/>
            <person name="Tunlid A."/>
            <person name="Henrissat B."/>
            <person name="Grigoriev I.V."/>
            <person name="Hibbett D.S."/>
            <person name="Martin F."/>
        </authorList>
    </citation>
    <scope>NUCLEOTIDE SEQUENCE [LARGE SCALE GENOMIC DNA]</scope>
    <source>
        <strain evidence="2">F 1598</strain>
    </source>
</reference>
<dbReference type="InParanoid" id="A0A0C3G2T0"/>
<dbReference type="EMBL" id="KN832983">
    <property type="protein sequence ID" value="KIM86149.1"/>
    <property type="molecule type" value="Genomic_DNA"/>
</dbReference>
<evidence type="ECO:0000313" key="1">
    <source>
        <dbReference type="EMBL" id="KIM86149.1"/>
    </source>
</evidence>
<evidence type="ECO:0000313" key="2">
    <source>
        <dbReference type="Proteomes" id="UP000054166"/>
    </source>
</evidence>
<dbReference type="AlphaFoldDB" id="A0A0C3G2T0"/>